<evidence type="ECO:0000256" key="2">
    <source>
        <dbReference type="SAM" id="Phobius"/>
    </source>
</evidence>
<dbReference type="EMBL" id="WTUX01000012">
    <property type="protein sequence ID" value="MZR13528.1"/>
    <property type="molecule type" value="Genomic_DNA"/>
</dbReference>
<feature type="compositionally biased region" description="Basic and acidic residues" evidence="1">
    <location>
        <begin position="78"/>
        <end position="87"/>
    </location>
</feature>
<keyword evidence="2" id="KW-1133">Transmembrane helix</keyword>
<feature type="region of interest" description="Disordered" evidence="1">
    <location>
        <begin position="55"/>
        <end position="87"/>
    </location>
</feature>
<evidence type="ECO:0000256" key="1">
    <source>
        <dbReference type="SAM" id="MobiDB-lite"/>
    </source>
</evidence>
<dbReference type="InterPro" id="IPR011723">
    <property type="entry name" value="Znf/thioredoxin_put"/>
</dbReference>
<dbReference type="Pfam" id="PF13717">
    <property type="entry name" value="Zn_ribbon_4"/>
    <property type="match status" value="1"/>
</dbReference>
<feature type="compositionally biased region" description="Basic and acidic residues" evidence="1">
    <location>
        <begin position="127"/>
        <end position="138"/>
    </location>
</feature>
<feature type="domain" description="Zinc finger/thioredoxin putative" evidence="3">
    <location>
        <begin position="1"/>
        <end position="35"/>
    </location>
</feature>
<comment type="caution">
    <text evidence="4">The sequence shown here is derived from an EMBL/GenBank/DDBJ whole genome shotgun (WGS) entry which is preliminary data.</text>
</comment>
<keyword evidence="2" id="KW-0472">Membrane</keyword>
<proteinExistence type="predicted"/>
<feature type="compositionally biased region" description="Low complexity" evidence="1">
    <location>
        <begin position="152"/>
        <end position="161"/>
    </location>
</feature>
<reference evidence="4 5" key="1">
    <citation type="submission" date="2019-12" db="EMBL/GenBank/DDBJ databases">
        <title>Maritimibacter sp. nov. sp. isolated from sea sand.</title>
        <authorList>
            <person name="Kim J."/>
            <person name="Jeong S.E."/>
            <person name="Jung H.S."/>
            <person name="Jeon C.O."/>
        </authorList>
    </citation>
    <scope>NUCLEOTIDE SEQUENCE [LARGE SCALE GENOMIC DNA]</scope>
    <source>
        <strain evidence="4 5">DP07</strain>
    </source>
</reference>
<feature type="region of interest" description="Disordered" evidence="1">
    <location>
        <begin position="102"/>
        <end position="163"/>
    </location>
</feature>
<dbReference type="AlphaFoldDB" id="A0A845M552"/>
<accession>A0A845M552</accession>
<name>A0A845M552_9RHOB</name>
<evidence type="ECO:0000313" key="4">
    <source>
        <dbReference type="EMBL" id="MZR13528.1"/>
    </source>
</evidence>
<feature type="transmembrane region" description="Helical" evidence="2">
    <location>
        <begin position="210"/>
        <end position="228"/>
    </location>
</feature>
<dbReference type="RefSeq" id="WP_161351645.1">
    <property type="nucleotide sequence ID" value="NZ_WTUX01000012.1"/>
</dbReference>
<dbReference type="Proteomes" id="UP000467322">
    <property type="component" value="Unassembled WGS sequence"/>
</dbReference>
<evidence type="ECO:0000259" key="3">
    <source>
        <dbReference type="Pfam" id="PF13717"/>
    </source>
</evidence>
<gene>
    <name evidence="4" type="ORF">GQE99_10925</name>
</gene>
<keyword evidence="5" id="KW-1185">Reference proteome</keyword>
<organism evidence="4 5">
    <name type="scientific">Maritimibacter harenae</name>
    <dbReference type="NCBI Taxonomy" id="2606218"/>
    <lineage>
        <taxon>Bacteria</taxon>
        <taxon>Pseudomonadati</taxon>
        <taxon>Pseudomonadota</taxon>
        <taxon>Alphaproteobacteria</taxon>
        <taxon>Rhodobacterales</taxon>
        <taxon>Roseobacteraceae</taxon>
        <taxon>Maritimibacter</taxon>
    </lineage>
</organism>
<evidence type="ECO:0000313" key="5">
    <source>
        <dbReference type="Proteomes" id="UP000467322"/>
    </source>
</evidence>
<dbReference type="NCBIfam" id="TIGR02098">
    <property type="entry name" value="MJ0042_CXXC"/>
    <property type="match status" value="1"/>
</dbReference>
<sequence>MRLVCPNCGATYEVDDRVIPEGGRDVQCSNCGHGWFQRHADGSRDEIEEVPVRAVTAEAASEETTPEDADEGEAPGAEPERMRRPLDENVRGILAEEAEREMQARAREGEPVETQGDLGIDDYTDPEADRRRRAREQMTKAPSFDSDESFDPDLAPTPADPASRRELFPDIEEINSTLDGPRADRAPVDYAIDDDIAEEREAPRGGFRRGFSFVVIVVGVAFGVYLLAPQIVELFPGLTDEMVIYVDAVNRLFAEVEALMQAAIERIEEAAGDGQ</sequence>
<keyword evidence="2" id="KW-0812">Transmembrane</keyword>
<feature type="compositionally biased region" description="Acidic residues" evidence="1">
    <location>
        <begin position="60"/>
        <end position="73"/>
    </location>
</feature>
<protein>
    <submittedName>
        <fullName evidence="4">Thioredoxin</fullName>
    </submittedName>
</protein>